<gene>
    <name evidence="1" type="ORF">H8E79_07630</name>
</gene>
<evidence type="ECO:0000313" key="2">
    <source>
        <dbReference type="Proteomes" id="UP000599024"/>
    </source>
</evidence>
<accession>A0A8J6NBX3</accession>
<dbReference type="EMBL" id="JACNLK010000070">
    <property type="protein sequence ID" value="MBC8209021.1"/>
    <property type="molecule type" value="Genomic_DNA"/>
</dbReference>
<reference evidence="1 2" key="1">
    <citation type="submission" date="2020-08" db="EMBL/GenBank/DDBJ databases">
        <title>Bridging the membrane lipid divide: bacteria of the FCB group superphylum have the potential to synthesize archaeal ether lipids.</title>
        <authorList>
            <person name="Villanueva L."/>
            <person name="Von Meijenfeldt F.A.B."/>
            <person name="Westbye A.B."/>
            <person name="Yadav S."/>
            <person name="Hopmans E.C."/>
            <person name="Dutilh B.E."/>
            <person name="Sinninghe Damste J.S."/>
        </authorList>
    </citation>
    <scope>NUCLEOTIDE SEQUENCE [LARGE SCALE GENOMIC DNA]</scope>
    <source>
        <strain evidence="1">NIOZ-UU81</strain>
    </source>
</reference>
<evidence type="ECO:0000313" key="1">
    <source>
        <dbReference type="EMBL" id="MBC8209021.1"/>
    </source>
</evidence>
<comment type="caution">
    <text evidence="1">The sequence shown here is derived from an EMBL/GenBank/DDBJ whole genome shotgun (WGS) entry which is preliminary data.</text>
</comment>
<protein>
    <submittedName>
        <fullName evidence="1">3-phosphoglycerate dehydrogenase</fullName>
    </submittedName>
</protein>
<proteinExistence type="predicted"/>
<name>A0A8J6NBX3_9BACT</name>
<organism evidence="1 2">
    <name type="scientific">Candidatus Desulfatifera sulfidica</name>
    <dbReference type="NCBI Taxonomy" id="2841691"/>
    <lineage>
        <taxon>Bacteria</taxon>
        <taxon>Pseudomonadati</taxon>
        <taxon>Thermodesulfobacteriota</taxon>
        <taxon>Desulfobulbia</taxon>
        <taxon>Desulfobulbales</taxon>
        <taxon>Desulfobulbaceae</taxon>
        <taxon>Candidatus Desulfatifera</taxon>
    </lineage>
</organism>
<sequence length="31" mass="3154">MKVLISDNLSPAGAQILKDAGLDVDIKSGLA</sequence>
<dbReference type="Proteomes" id="UP000599024">
    <property type="component" value="Unassembled WGS sequence"/>
</dbReference>
<dbReference type="AlphaFoldDB" id="A0A8J6NBX3"/>
<feature type="non-terminal residue" evidence="1">
    <location>
        <position position="31"/>
    </location>
</feature>